<sequence length="154" mass="16567">MHGAGKTIDVCQDLTGQEISFASSSYHGLETRNDLPGIGARALDTVSSSTAAAQWGVTKINVPGVWAINHTGTRGTYEALVSPYRHSYGSYEVECSIVTWLAVSTLYVVVISLGFTGQTRADGNRRVDRHEQMGLPLSICKGTTIAGARLLLFY</sequence>
<protein>
    <submittedName>
        <fullName evidence="1">Uncharacterized protein</fullName>
    </submittedName>
</protein>
<dbReference type="EMBL" id="CM047580">
    <property type="protein sequence ID" value="KAI9921870.1"/>
    <property type="molecule type" value="Genomic_DNA"/>
</dbReference>
<reference evidence="1 2" key="1">
    <citation type="journal article" date="2022" name="bioRxiv">
        <title>The genome of the oomycete Peronosclerospora sorghi, a cosmopolitan pathogen of maize and sorghum, is inflated with dispersed pseudogenes.</title>
        <authorList>
            <person name="Fletcher K."/>
            <person name="Martin F."/>
            <person name="Isakeit T."/>
            <person name="Cavanaugh K."/>
            <person name="Magill C."/>
            <person name="Michelmore R."/>
        </authorList>
    </citation>
    <scope>NUCLEOTIDE SEQUENCE [LARGE SCALE GENOMIC DNA]</scope>
    <source>
        <strain evidence="1">P6</strain>
    </source>
</reference>
<proteinExistence type="predicted"/>
<evidence type="ECO:0000313" key="2">
    <source>
        <dbReference type="Proteomes" id="UP001163321"/>
    </source>
</evidence>
<gene>
    <name evidence="1" type="ORF">PsorP6_001609</name>
</gene>
<evidence type="ECO:0000313" key="1">
    <source>
        <dbReference type="EMBL" id="KAI9921870.1"/>
    </source>
</evidence>
<organism evidence="1 2">
    <name type="scientific">Peronosclerospora sorghi</name>
    <dbReference type="NCBI Taxonomy" id="230839"/>
    <lineage>
        <taxon>Eukaryota</taxon>
        <taxon>Sar</taxon>
        <taxon>Stramenopiles</taxon>
        <taxon>Oomycota</taxon>
        <taxon>Peronosporomycetes</taxon>
        <taxon>Peronosporales</taxon>
        <taxon>Peronosporaceae</taxon>
        <taxon>Peronosclerospora</taxon>
    </lineage>
</organism>
<dbReference type="Proteomes" id="UP001163321">
    <property type="component" value="Chromosome 1"/>
</dbReference>
<name>A0ACC0WT50_9STRA</name>
<accession>A0ACC0WT50</accession>
<comment type="caution">
    <text evidence="1">The sequence shown here is derived from an EMBL/GenBank/DDBJ whole genome shotgun (WGS) entry which is preliminary data.</text>
</comment>
<keyword evidence="2" id="KW-1185">Reference proteome</keyword>